<proteinExistence type="predicted"/>
<comment type="caution">
    <text evidence="1">The sequence shown here is derived from an EMBL/GenBank/DDBJ whole genome shotgun (WGS) entry which is preliminary data.</text>
</comment>
<organism evidence="1 2">
    <name type="scientific">Gymnopilus junonius</name>
    <name type="common">Spectacular rustgill mushroom</name>
    <name type="synonym">Gymnopilus spectabilis subsp. junonius</name>
    <dbReference type="NCBI Taxonomy" id="109634"/>
    <lineage>
        <taxon>Eukaryota</taxon>
        <taxon>Fungi</taxon>
        <taxon>Dikarya</taxon>
        <taxon>Basidiomycota</taxon>
        <taxon>Agaricomycotina</taxon>
        <taxon>Agaricomycetes</taxon>
        <taxon>Agaricomycetidae</taxon>
        <taxon>Agaricales</taxon>
        <taxon>Agaricineae</taxon>
        <taxon>Hymenogastraceae</taxon>
        <taxon>Gymnopilus</taxon>
    </lineage>
</organism>
<sequence>MIKLHQLHCLTRHFQMLKSICVINPHRYLYFTSYSSLLTTHSQHIHSIRTHRLASPCITTPRYLCIYILPHISLLSQLAPFKISSSCNNCCTINQPTLAADKTSYIQDHYQPQIFPRVCMRINFNCCLAAAYVGCPIHAFQRIAQNLSEPLMIPFFLSFCLLIHLFRRCFPCR</sequence>
<evidence type="ECO:0000313" key="1">
    <source>
        <dbReference type="EMBL" id="KAF8873808.1"/>
    </source>
</evidence>
<protein>
    <submittedName>
        <fullName evidence="1">Uncharacterized protein</fullName>
    </submittedName>
</protein>
<keyword evidence="2" id="KW-1185">Reference proteome</keyword>
<accession>A0A9P5NAC7</accession>
<dbReference type="Proteomes" id="UP000724874">
    <property type="component" value="Unassembled WGS sequence"/>
</dbReference>
<dbReference type="EMBL" id="JADNYJ010000228">
    <property type="protein sequence ID" value="KAF8873808.1"/>
    <property type="molecule type" value="Genomic_DNA"/>
</dbReference>
<name>A0A9P5NAC7_GYMJU</name>
<gene>
    <name evidence="1" type="ORF">CPB84DRAFT_608679</name>
</gene>
<reference evidence="1" key="1">
    <citation type="submission" date="2020-11" db="EMBL/GenBank/DDBJ databases">
        <authorList>
            <consortium name="DOE Joint Genome Institute"/>
            <person name="Ahrendt S."/>
            <person name="Riley R."/>
            <person name="Andreopoulos W."/>
            <person name="LaButti K."/>
            <person name="Pangilinan J."/>
            <person name="Ruiz-duenas F.J."/>
            <person name="Barrasa J.M."/>
            <person name="Sanchez-Garcia M."/>
            <person name="Camarero S."/>
            <person name="Miyauchi S."/>
            <person name="Serrano A."/>
            <person name="Linde D."/>
            <person name="Babiker R."/>
            <person name="Drula E."/>
            <person name="Ayuso-Fernandez I."/>
            <person name="Pacheco R."/>
            <person name="Padilla G."/>
            <person name="Ferreira P."/>
            <person name="Barriuso J."/>
            <person name="Kellner H."/>
            <person name="Castanera R."/>
            <person name="Alfaro M."/>
            <person name="Ramirez L."/>
            <person name="Pisabarro A.G."/>
            <person name="Kuo A."/>
            <person name="Tritt A."/>
            <person name="Lipzen A."/>
            <person name="He G."/>
            <person name="Yan M."/>
            <person name="Ng V."/>
            <person name="Cullen D."/>
            <person name="Martin F."/>
            <person name="Rosso M.-N."/>
            <person name="Henrissat B."/>
            <person name="Hibbett D."/>
            <person name="Martinez A.T."/>
            <person name="Grigoriev I.V."/>
        </authorList>
    </citation>
    <scope>NUCLEOTIDE SEQUENCE</scope>
    <source>
        <strain evidence="1">AH 44721</strain>
    </source>
</reference>
<evidence type="ECO:0000313" key="2">
    <source>
        <dbReference type="Proteomes" id="UP000724874"/>
    </source>
</evidence>
<dbReference type="AlphaFoldDB" id="A0A9P5NAC7"/>